<dbReference type="AlphaFoldDB" id="A0A8T0NIA4"/>
<feature type="compositionally biased region" description="Low complexity" evidence="1">
    <location>
        <begin position="71"/>
        <end position="81"/>
    </location>
</feature>
<keyword evidence="3" id="KW-1185">Reference proteome</keyword>
<feature type="compositionally biased region" description="Low complexity" evidence="1">
    <location>
        <begin position="126"/>
        <end position="138"/>
    </location>
</feature>
<dbReference type="Proteomes" id="UP000823388">
    <property type="component" value="Chromosome 9K"/>
</dbReference>
<evidence type="ECO:0000313" key="2">
    <source>
        <dbReference type="EMBL" id="KAG2548608.1"/>
    </source>
</evidence>
<feature type="non-terminal residue" evidence="2">
    <location>
        <position position="1"/>
    </location>
</feature>
<feature type="compositionally biased region" description="Gly residues" evidence="1">
    <location>
        <begin position="60"/>
        <end position="70"/>
    </location>
</feature>
<sequence length="189" mass="18900">RDGRASRALVGGSGSRSGGGGLEGPRARRGCGQRREDRASRTRGGSSGSGARHARARAQGSGGRGGGVGGPPAAATSVAAAVGGGGGLKLRALRPWSKGVGEAGRPLNRGPCARSSNNGVAHRRQQQQAVQDGLQVGARGDRHGGRSAPDRGAGAGTGEVREGRGWMEEWERRGGVGGRRPTMAAGGGW</sequence>
<dbReference type="EMBL" id="CM029053">
    <property type="protein sequence ID" value="KAG2548608.1"/>
    <property type="molecule type" value="Genomic_DNA"/>
</dbReference>
<name>A0A8T0NIA4_PANVG</name>
<feature type="compositionally biased region" description="Gly residues" evidence="1">
    <location>
        <begin position="11"/>
        <end position="23"/>
    </location>
</feature>
<evidence type="ECO:0000256" key="1">
    <source>
        <dbReference type="SAM" id="MobiDB-lite"/>
    </source>
</evidence>
<accession>A0A8T0NIA4</accession>
<feature type="region of interest" description="Disordered" evidence="1">
    <location>
        <begin position="1"/>
        <end position="189"/>
    </location>
</feature>
<reference evidence="2" key="1">
    <citation type="submission" date="2020-05" db="EMBL/GenBank/DDBJ databases">
        <title>WGS assembly of Panicum virgatum.</title>
        <authorList>
            <person name="Lovell J.T."/>
            <person name="Jenkins J."/>
            <person name="Shu S."/>
            <person name="Juenger T.E."/>
            <person name="Schmutz J."/>
        </authorList>
    </citation>
    <scope>NUCLEOTIDE SEQUENCE</scope>
    <source>
        <strain evidence="2">AP13</strain>
    </source>
</reference>
<organism evidence="2 3">
    <name type="scientific">Panicum virgatum</name>
    <name type="common">Blackwell switchgrass</name>
    <dbReference type="NCBI Taxonomy" id="38727"/>
    <lineage>
        <taxon>Eukaryota</taxon>
        <taxon>Viridiplantae</taxon>
        <taxon>Streptophyta</taxon>
        <taxon>Embryophyta</taxon>
        <taxon>Tracheophyta</taxon>
        <taxon>Spermatophyta</taxon>
        <taxon>Magnoliopsida</taxon>
        <taxon>Liliopsida</taxon>
        <taxon>Poales</taxon>
        <taxon>Poaceae</taxon>
        <taxon>PACMAD clade</taxon>
        <taxon>Panicoideae</taxon>
        <taxon>Panicodae</taxon>
        <taxon>Paniceae</taxon>
        <taxon>Panicinae</taxon>
        <taxon>Panicum</taxon>
        <taxon>Panicum sect. Hiantes</taxon>
    </lineage>
</organism>
<feature type="compositionally biased region" description="Basic and acidic residues" evidence="1">
    <location>
        <begin position="159"/>
        <end position="174"/>
    </location>
</feature>
<protein>
    <submittedName>
        <fullName evidence="2">Uncharacterized protein</fullName>
    </submittedName>
</protein>
<gene>
    <name evidence="2" type="ORF">PVAP13_9KG215185</name>
</gene>
<evidence type="ECO:0000313" key="3">
    <source>
        <dbReference type="Proteomes" id="UP000823388"/>
    </source>
</evidence>
<feature type="compositionally biased region" description="Low complexity" evidence="1">
    <location>
        <begin position="1"/>
        <end position="10"/>
    </location>
</feature>
<proteinExistence type="predicted"/>
<feature type="non-terminal residue" evidence="2">
    <location>
        <position position="189"/>
    </location>
</feature>
<comment type="caution">
    <text evidence="2">The sequence shown here is derived from an EMBL/GenBank/DDBJ whole genome shotgun (WGS) entry which is preliminary data.</text>
</comment>